<evidence type="ECO:0000313" key="1">
    <source>
        <dbReference type="EMBL" id="QQL51370.1"/>
    </source>
</evidence>
<name>A0A6I4IN08_9SPHI</name>
<dbReference type="Proteomes" id="UP000429232">
    <property type="component" value="Chromosome"/>
</dbReference>
<dbReference type="KEGG" id="mgik:GO620_007980"/>
<keyword evidence="2" id="KW-1185">Reference proteome</keyword>
<accession>A0A6I4IN08</accession>
<protein>
    <submittedName>
        <fullName evidence="1">PorP/SprF family type IX secretion system membrane protein</fullName>
    </submittedName>
</protein>
<dbReference type="NCBIfam" id="TIGR03519">
    <property type="entry name" value="T9SS_PorP_fam"/>
    <property type="match status" value="1"/>
</dbReference>
<dbReference type="InterPro" id="IPR019861">
    <property type="entry name" value="PorP/SprF_Bacteroidetes"/>
</dbReference>
<reference evidence="1 2" key="1">
    <citation type="submission" date="2020-12" db="EMBL/GenBank/DDBJ databases">
        <title>HMF7856_wgs.fasta genome submission.</title>
        <authorList>
            <person name="Kang H."/>
            <person name="Kim H."/>
            <person name="Joh K."/>
        </authorList>
    </citation>
    <scope>NUCLEOTIDE SEQUENCE [LARGE SCALE GENOMIC DNA]</scope>
    <source>
        <strain evidence="1 2">HMF7856</strain>
    </source>
</reference>
<dbReference type="AlphaFoldDB" id="A0A6I4IN08"/>
<dbReference type="Pfam" id="PF11751">
    <property type="entry name" value="PorP_SprF"/>
    <property type="match status" value="1"/>
</dbReference>
<dbReference type="RefSeq" id="WP_157524046.1">
    <property type="nucleotide sequence ID" value="NZ_CP066775.1"/>
</dbReference>
<dbReference type="EMBL" id="CP066775">
    <property type="protein sequence ID" value="QQL51370.1"/>
    <property type="molecule type" value="Genomic_DNA"/>
</dbReference>
<proteinExistence type="predicted"/>
<sequence>MRKYLLTGLIILSCFIARAQDPHFSQYFASPLTVNPANTGFFDGKLRFAANERQQWANIGSAYSTTSLSFDLKILENAIPEYDIFAVGVSGMFDSSLSGAYKSNYLSFSTAYHKSLAEEGRHMLTLGVQATYAALSFDYNRLTFATQFNGTDFDPTLPGYINAANPNSNYADIHAGLLYAAHLEQANFYAGVSLYHIAKPVESLFNTVSTIPYRKTLSAGGEINISPVSSVLFSGIYSKQAEATDSRIGGAWCLKRPFDRFRGTGRVNFYAGLWYANNNTFIPYLGADIQNFSAGFNYETSYSSLNYHPATFEVSLMYRVGSKTPDRCLRF</sequence>
<gene>
    <name evidence="1" type="ORF">GO620_007980</name>
</gene>
<evidence type="ECO:0000313" key="2">
    <source>
        <dbReference type="Proteomes" id="UP000429232"/>
    </source>
</evidence>
<organism evidence="1 2">
    <name type="scientific">Mucilaginibacter ginkgonis</name>
    <dbReference type="NCBI Taxonomy" id="2682091"/>
    <lineage>
        <taxon>Bacteria</taxon>
        <taxon>Pseudomonadati</taxon>
        <taxon>Bacteroidota</taxon>
        <taxon>Sphingobacteriia</taxon>
        <taxon>Sphingobacteriales</taxon>
        <taxon>Sphingobacteriaceae</taxon>
        <taxon>Mucilaginibacter</taxon>
    </lineage>
</organism>